<name>A0A1E7FDC9_9STRA</name>
<sequence length="601" mass="66364">MSATAVDDFNIGISGKDFQTGSLSKRMFDTIMSRQNDGNDMSDEIKEAYTLYAMDFTAKEATREALEQNGLDMILQEEEEDEGMWGDVEAVRLYDINNPDKPITPKKIYDSLEDAIVDWTPGQTFDFVVRQVPARVKKLSMDELVQALDPDGKMREEAKEQNEALLSIFDDIKNLEEMNSDNTRRTEDAPRGSTDANDAYSGSDSSGGYRIINRSSLLRDSINQDGTENDKTAGHVMNALVSHGVLIVDVTDGGSSFKNAEILSRMWKTTDNFFDQVSDPSIASKLPGMTTAMETGSSHAKVGYGEYDSGSMKFLETRRERKNGNLLPEEAKEILGEDGTLALKSAFDIVAQVGKDVVRIAVAASSVEHGAFLDKKGTQGDSRDQKILASQGATLLSDELVDDGKPLPPNVKIDHDEGTVSMSPFRLCRYTDGRDGTDGSSREVFGAHTDSSFITAVPVAEISGLEVYDEEAEKWYRPELRARAHWEKEQSAQGKDPSLQYDESIGEDGERTPWHSRYLAIIPGENLQLATRNEIPAAVHRVVAMKDRSARLSAPILIRGRPGTKFLVKRYLGGALGNSLLLDADELSMQEIHEKSQPSFQ</sequence>
<dbReference type="InterPro" id="IPR027443">
    <property type="entry name" value="IPNS-like_sf"/>
</dbReference>
<gene>
    <name evidence="2" type="ORF">FRACYDRAFT_169281</name>
</gene>
<dbReference type="AlphaFoldDB" id="A0A1E7FDC9"/>
<feature type="region of interest" description="Disordered" evidence="1">
    <location>
        <begin position="177"/>
        <end position="207"/>
    </location>
</feature>
<evidence type="ECO:0000313" key="2">
    <source>
        <dbReference type="EMBL" id="OEU16192.1"/>
    </source>
</evidence>
<dbReference type="InParanoid" id="A0A1E7FDC9"/>
<accession>A0A1E7FDC9</accession>
<feature type="compositionally biased region" description="Basic and acidic residues" evidence="1">
    <location>
        <begin position="177"/>
        <end position="190"/>
    </location>
</feature>
<dbReference type="OrthoDB" id="420380at2759"/>
<dbReference type="KEGG" id="fcy:FRACYDRAFT_169281"/>
<evidence type="ECO:0008006" key="4">
    <source>
        <dbReference type="Google" id="ProtNLM"/>
    </source>
</evidence>
<feature type="region of interest" description="Disordered" evidence="1">
    <location>
        <begin position="487"/>
        <end position="509"/>
    </location>
</feature>
<protein>
    <recommendedName>
        <fullName evidence="4">Isopenicillin N synthase-like Fe(2+) 2OG dioxygenase domain-containing protein</fullName>
    </recommendedName>
</protein>
<proteinExistence type="predicted"/>
<keyword evidence="3" id="KW-1185">Reference proteome</keyword>
<dbReference type="Proteomes" id="UP000095751">
    <property type="component" value="Unassembled WGS sequence"/>
</dbReference>
<dbReference type="Gene3D" id="2.60.120.330">
    <property type="entry name" value="B-lactam Antibiotic, Isopenicillin N Synthase, Chain"/>
    <property type="match status" value="1"/>
</dbReference>
<reference evidence="2 3" key="1">
    <citation type="submission" date="2016-09" db="EMBL/GenBank/DDBJ databases">
        <title>Extensive genetic diversity and differential bi-allelic expression allows diatom success in the polar Southern Ocean.</title>
        <authorList>
            <consortium name="DOE Joint Genome Institute"/>
            <person name="Mock T."/>
            <person name="Otillar R.P."/>
            <person name="Strauss J."/>
            <person name="Dupont C."/>
            <person name="Frickenhaus S."/>
            <person name="Maumus F."/>
            <person name="Mcmullan M."/>
            <person name="Sanges R."/>
            <person name="Schmutz J."/>
            <person name="Toseland A."/>
            <person name="Valas R."/>
            <person name="Veluchamy A."/>
            <person name="Ward B.J."/>
            <person name="Allen A."/>
            <person name="Barry K."/>
            <person name="Falciatore A."/>
            <person name="Ferrante M."/>
            <person name="Fortunato A.E."/>
            <person name="Gloeckner G."/>
            <person name="Gruber A."/>
            <person name="Hipkin R."/>
            <person name="Janech M."/>
            <person name="Kroth P."/>
            <person name="Leese F."/>
            <person name="Lindquist E."/>
            <person name="Lyon B.R."/>
            <person name="Martin J."/>
            <person name="Mayer C."/>
            <person name="Parker M."/>
            <person name="Quesneville H."/>
            <person name="Raymond J."/>
            <person name="Uhlig C."/>
            <person name="Valentin K.U."/>
            <person name="Worden A.Z."/>
            <person name="Armbrust E.V."/>
            <person name="Bowler C."/>
            <person name="Green B."/>
            <person name="Moulton V."/>
            <person name="Van Oosterhout C."/>
            <person name="Grigoriev I."/>
        </authorList>
    </citation>
    <scope>NUCLEOTIDE SEQUENCE [LARGE SCALE GENOMIC DNA]</scope>
    <source>
        <strain evidence="2 3">CCMP1102</strain>
    </source>
</reference>
<evidence type="ECO:0000256" key="1">
    <source>
        <dbReference type="SAM" id="MobiDB-lite"/>
    </source>
</evidence>
<evidence type="ECO:0000313" key="3">
    <source>
        <dbReference type="Proteomes" id="UP000095751"/>
    </source>
</evidence>
<organism evidence="2 3">
    <name type="scientific">Fragilariopsis cylindrus CCMP1102</name>
    <dbReference type="NCBI Taxonomy" id="635003"/>
    <lineage>
        <taxon>Eukaryota</taxon>
        <taxon>Sar</taxon>
        <taxon>Stramenopiles</taxon>
        <taxon>Ochrophyta</taxon>
        <taxon>Bacillariophyta</taxon>
        <taxon>Bacillariophyceae</taxon>
        <taxon>Bacillariophycidae</taxon>
        <taxon>Bacillariales</taxon>
        <taxon>Bacillariaceae</taxon>
        <taxon>Fragilariopsis</taxon>
    </lineage>
</organism>
<dbReference type="EMBL" id="KV784358">
    <property type="protein sequence ID" value="OEU16192.1"/>
    <property type="molecule type" value="Genomic_DNA"/>
</dbReference>
<dbReference type="SUPFAM" id="SSF51197">
    <property type="entry name" value="Clavaminate synthase-like"/>
    <property type="match status" value="1"/>
</dbReference>